<gene>
    <name evidence="1" type="ORF">ACFYKX_11200</name>
</gene>
<reference evidence="1 2" key="1">
    <citation type="submission" date="2024-08" db="EMBL/GenBank/DDBJ databases">
        <title>Two novel Cytobacillus novel species.</title>
        <authorList>
            <person name="Liu G."/>
        </authorList>
    </citation>
    <scope>NUCLEOTIDE SEQUENCE [LARGE SCALE GENOMIC DNA]</scope>
    <source>
        <strain evidence="1 2">FJAT-54145</strain>
    </source>
</reference>
<protein>
    <submittedName>
        <fullName evidence="1">Uncharacterized protein</fullName>
    </submittedName>
</protein>
<comment type="caution">
    <text evidence="1">The sequence shown here is derived from an EMBL/GenBank/DDBJ whole genome shotgun (WGS) entry which is preliminary data.</text>
</comment>
<dbReference type="EMBL" id="JBIACK010000004">
    <property type="protein sequence ID" value="MFE8701161.1"/>
    <property type="molecule type" value="Genomic_DNA"/>
</dbReference>
<sequence length="247" mass="29042">MELSFLTSGNTRCVYEHLTTPAREGDIIRLPIQKTDSPTHRLFKNFKVVKSSSSFVILEKTANGNKTLRHDQYITLKEVSWNPLYRFVYLLHQLTERVDVSYRLLEVIPVWNAALLKNVTIWELPELVKKTSMLPEHAEEWALLEEALYAEFYEWEYQDALIQSLHGHLELLPKESTEEDHRVERKALQNWIENLREDTSFASEIEIRLKHIHAGPTVKPLLTRLKETWQNTKDNAEFKLNQLYSNA</sequence>
<organism evidence="1 2">
    <name type="scientific">Cytobacillus spartinae</name>
    <dbReference type="NCBI Taxonomy" id="3299023"/>
    <lineage>
        <taxon>Bacteria</taxon>
        <taxon>Bacillati</taxon>
        <taxon>Bacillota</taxon>
        <taxon>Bacilli</taxon>
        <taxon>Bacillales</taxon>
        <taxon>Bacillaceae</taxon>
        <taxon>Cytobacillus</taxon>
    </lineage>
</organism>
<keyword evidence="2" id="KW-1185">Reference proteome</keyword>
<proteinExistence type="predicted"/>
<accession>A0ABW6KAE0</accession>
<evidence type="ECO:0000313" key="1">
    <source>
        <dbReference type="EMBL" id="MFE8701161.1"/>
    </source>
</evidence>
<dbReference type="Proteomes" id="UP001601059">
    <property type="component" value="Unassembled WGS sequence"/>
</dbReference>
<name>A0ABW6KAE0_9BACI</name>
<evidence type="ECO:0000313" key="2">
    <source>
        <dbReference type="Proteomes" id="UP001601059"/>
    </source>
</evidence>
<dbReference type="RefSeq" id="WP_389361034.1">
    <property type="nucleotide sequence ID" value="NZ_JBIACK010000004.1"/>
</dbReference>